<evidence type="ECO:0000256" key="8">
    <source>
        <dbReference type="ARBA" id="ARBA00023157"/>
    </source>
</evidence>
<dbReference type="InterPro" id="IPR001314">
    <property type="entry name" value="Peptidase_S1A"/>
</dbReference>
<keyword evidence="2" id="KW-0964">Secreted</keyword>
<evidence type="ECO:0000256" key="4">
    <source>
        <dbReference type="ARBA" id="ARBA00022757"/>
    </source>
</evidence>
<dbReference type="InterPro" id="IPR018114">
    <property type="entry name" value="TRYPSIN_HIS"/>
</dbReference>
<proteinExistence type="inferred from homology"/>
<evidence type="ECO:0000256" key="1">
    <source>
        <dbReference type="ARBA" id="ARBA00004613"/>
    </source>
</evidence>
<comment type="subcellular location">
    <subcellularLocation>
        <location evidence="1">Secreted</location>
    </subcellularLocation>
</comment>
<dbReference type="SMART" id="SM00020">
    <property type="entry name" value="Tryp_SPc"/>
    <property type="match status" value="1"/>
</dbReference>
<evidence type="ECO:0000256" key="2">
    <source>
        <dbReference type="ARBA" id="ARBA00022525"/>
    </source>
</evidence>
<evidence type="ECO:0000313" key="13">
    <source>
        <dbReference type="EMBL" id="KAG5668705.1"/>
    </source>
</evidence>
<reference evidence="13" key="1">
    <citation type="submission" date="2021-03" db="EMBL/GenBank/DDBJ databases">
        <title>Chromosome level genome of the anhydrobiotic midge Polypedilum vanderplanki.</title>
        <authorList>
            <person name="Yoshida Y."/>
            <person name="Kikawada T."/>
            <person name="Gusev O."/>
        </authorList>
    </citation>
    <scope>NUCLEOTIDE SEQUENCE</scope>
    <source>
        <strain evidence="13">NIAS01</strain>
        <tissue evidence="13">Whole body or cell culture</tissue>
    </source>
</reference>
<evidence type="ECO:0000259" key="12">
    <source>
        <dbReference type="PROSITE" id="PS50240"/>
    </source>
</evidence>
<evidence type="ECO:0000256" key="3">
    <source>
        <dbReference type="ARBA" id="ARBA00022670"/>
    </source>
</evidence>
<accession>A0A9J6BFN0</accession>
<sequence>MAFKFPFLLIFTTFFFFVQAERDHKIVGGSTVDISSYPFMVSVQNRGRHICGGSIIKPRYALTAAHCLYGGSASSFSVRSDTSFRNMGGRLHKAKSIKINPQYNSKTHDYDSGVIEIGGTFSANPVQLATVLPSSGSSVTAIGWGELIENGPLPFKLQAVGLNLISQDQCSRYYRSHTFTARMICAGVNGGGKDTCQGDSGGPLISNGNLIGITSFGIGCARANYPGVYSNVPSLYKWINDATP</sequence>
<feature type="signal peptide" evidence="11">
    <location>
        <begin position="1"/>
        <end position="20"/>
    </location>
</feature>
<feature type="chain" id="PRO_5039945430" description="Peptidase S1 domain-containing protein" evidence="11">
    <location>
        <begin position="21"/>
        <end position="244"/>
    </location>
</feature>
<dbReference type="PANTHER" id="PTHR24276">
    <property type="entry name" value="POLYSERASE-RELATED"/>
    <property type="match status" value="1"/>
</dbReference>
<evidence type="ECO:0000256" key="5">
    <source>
        <dbReference type="ARBA" id="ARBA00022801"/>
    </source>
</evidence>
<dbReference type="Proteomes" id="UP001107558">
    <property type="component" value="Chromosome 4"/>
</dbReference>
<organism evidence="13 14">
    <name type="scientific">Polypedilum vanderplanki</name>
    <name type="common">Sleeping chironomid midge</name>
    <dbReference type="NCBI Taxonomy" id="319348"/>
    <lineage>
        <taxon>Eukaryota</taxon>
        <taxon>Metazoa</taxon>
        <taxon>Ecdysozoa</taxon>
        <taxon>Arthropoda</taxon>
        <taxon>Hexapoda</taxon>
        <taxon>Insecta</taxon>
        <taxon>Pterygota</taxon>
        <taxon>Neoptera</taxon>
        <taxon>Endopterygota</taxon>
        <taxon>Diptera</taxon>
        <taxon>Nematocera</taxon>
        <taxon>Chironomoidea</taxon>
        <taxon>Chironomidae</taxon>
        <taxon>Chironominae</taxon>
        <taxon>Polypedilum</taxon>
        <taxon>Polypedilum</taxon>
    </lineage>
</organism>
<dbReference type="Gene3D" id="2.40.10.10">
    <property type="entry name" value="Trypsin-like serine proteases"/>
    <property type="match status" value="1"/>
</dbReference>
<keyword evidence="8" id="KW-1015">Disulfide bond</keyword>
<dbReference type="FunFam" id="2.40.10.10:FF:000047">
    <property type="entry name" value="Trypsin eta"/>
    <property type="match status" value="1"/>
</dbReference>
<dbReference type="PANTHER" id="PTHR24276:SF91">
    <property type="entry name" value="AT26814P-RELATED"/>
    <property type="match status" value="1"/>
</dbReference>
<protein>
    <recommendedName>
        <fullName evidence="12">Peptidase S1 domain-containing protein</fullName>
    </recommendedName>
</protein>
<dbReference type="GO" id="GO:0007586">
    <property type="term" value="P:digestion"/>
    <property type="evidence" value="ECO:0007669"/>
    <property type="project" value="UniProtKB-KW"/>
</dbReference>
<dbReference type="GO" id="GO:0016485">
    <property type="term" value="P:protein processing"/>
    <property type="evidence" value="ECO:0007669"/>
    <property type="project" value="UniProtKB-ARBA"/>
</dbReference>
<gene>
    <name evidence="13" type="ORF">PVAND_016634</name>
</gene>
<keyword evidence="14" id="KW-1185">Reference proteome</keyword>
<feature type="domain" description="Peptidase S1" evidence="12">
    <location>
        <begin position="26"/>
        <end position="244"/>
    </location>
</feature>
<dbReference type="PROSITE" id="PS50240">
    <property type="entry name" value="TRYPSIN_DOM"/>
    <property type="match status" value="1"/>
</dbReference>
<keyword evidence="3 10" id="KW-0645">Protease</keyword>
<comment type="similarity">
    <text evidence="9">Belongs to the peptidase S1 family. CLIP subfamily.</text>
</comment>
<keyword evidence="11" id="KW-0732">Signal</keyword>
<evidence type="ECO:0000256" key="10">
    <source>
        <dbReference type="RuleBase" id="RU363034"/>
    </source>
</evidence>
<keyword evidence="7" id="KW-0865">Zymogen</keyword>
<dbReference type="PROSITE" id="PS00135">
    <property type="entry name" value="TRYPSIN_SER"/>
    <property type="match status" value="1"/>
</dbReference>
<dbReference type="PROSITE" id="PS00134">
    <property type="entry name" value="TRYPSIN_HIS"/>
    <property type="match status" value="1"/>
</dbReference>
<dbReference type="InterPro" id="IPR001254">
    <property type="entry name" value="Trypsin_dom"/>
</dbReference>
<evidence type="ECO:0000256" key="6">
    <source>
        <dbReference type="ARBA" id="ARBA00022825"/>
    </source>
</evidence>
<comment type="caution">
    <text evidence="13">The sequence shown here is derived from an EMBL/GenBank/DDBJ whole genome shotgun (WGS) entry which is preliminary data.</text>
</comment>
<dbReference type="GO" id="GO:0005576">
    <property type="term" value="C:extracellular region"/>
    <property type="evidence" value="ECO:0007669"/>
    <property type="project" value="UniProtKB-SubCell"/>
</dbReference>
<dbReference type="PRINTS" id="PR00722">
    <property type="entry name" value="CHYMOTRYPSIN"/>
</dbReference>
<keyword evidence="6 10" id="KW-0720">Serine protease</keyword>
<evidence type="ECO:0000256" key="11">
    <source>
        <dbReference type="SAM" id="SignalP"/>
    </source>
</evidence>
<dbReference type="CDD" id="cd00190">
    <property type="entry name" value="Tryp_SPc"/>
    <property type="match status" value="1"/>
</dbReference>
<dbReference type="InterPro" id="IPR050430">
    <property type="entry name" value="Peptidase_S1"/>
</dbReference>
<dbReference type="InterPro" id="IPR033116">
    <property type="entry name" value="TRYPSIN_SER"/>
</dbReference>
<dbReference type="InterPro" id="IPR043504">
    <property type="entry name" value="Peptidase_S1_PA_chymotrypsin"/>
</dbReference>
<dbReference type="AlphaFoldDB" id="A0A9J6BFN0"/>
<evidence type="ECO:0000313" key="14">
    <source>
        <dbReference type="Proteomes" id="UP001107558"/>
    </source>
</evidence>
<dbReference type="EMBL" id="JADBJN010000004">
    <property type="protein sequence ID" value="KAG5668705.1"/>
    <property type="molecule type" value="Genomic_DNA"/>
</dbReference>
<evidence type="ECO:0000256" key="9">
    <source>
        <dbReference type="ARBA" id="ARBA00024195"/>
    </source>
</evidence>
<evidence type="ECO:0000256" key="7">
    <source>
        <dbReference type="ARBA" id="ARBA00023145"/>
    </source>
</evidence>
<keyword evidence="5 10" id="KW-0378">Hydrolase</keyword>
<dbReference type="OrthoDB" id="10059102at2759"/>
<dbReference type="SUPFAM" id="SSF50494">
    <property type="entry name" value="Trypsin-like serine proteases"/>
    <property type="match status" value="1"/>
</dbReference>
<dbReference type="InterPro" id="IPR009003">
    <property type="entry name" value="Peptidase_S1_PA"/>
</dbReference>
<keyword evidence="4" id="KW-0222">Digestion</keyword>
<dbReference type="Pfam" id="PF00089">
    <property type="entry name" value="Trypsin"/>
    <property type="match status" value="1"/>
</dbReference>
<dbReference type="GO" id="GO:0004252">
    <property type="term" value="F:serine-type endopeptidase activity"/>
    <property type="evidence" value="ECO:0007669"/>
    <property type="project" value="InterPro"/>
</dbReference>
<name>A0A9J6BFN0_POLVA</name>